<dbReference type="InterPro" id="IPR010982">
    <property type="entry name" value="Lambda_DNA-bd_dom_sf"/>
</dbReference>
<dbReference type="Gene3D" id="1.10.260.40">
    <property type="entry name" value="lambda repressor-like DNA-binding domains"/>
    <property type="match status" value="1"/>
</dbReference>
<accession>A0A7V8FM18</accession>
<evidence type="ECO:0000313" key="1">
    <source>
        <dbReference type="EMBL" id="KAF1019653.1"/>
    </source>
</evidence>
<organism evidence="1 2">
    <name type="scientific">Paracidovorax wautersii</name>
    <dbReference type="NCBI Taxonomy" id="1177982"/>
    <lineage>
        <taxon>Bacteria</taxon>
        <taxon>Pseudomonadati</taxon>
        <taxon>Pseudomonadota</taxon>
        <taxon>Betaproteobacteria</taxon>
        <taxon>Burkholderiales</taxon>
        <taxon>Comamonadaceae</taxon>
        <taxon>Paracidovorax</taxon>
    </lineage>
</organism>
<sequence>MKKDQAIEMLGGSIPAAAAAIGVSYQAINQWPDELPRRIEDRVYAALYRMQNTQANPATPAEQGV</sequence>
<name>A0A7V8FM18_9BURK</name>
<evidence type="ECO:0000313" key="2">
    <source>
        <dbReference type="Proteomes" id="UP000461670"/>
    </source>
</evidence>
<dbReference type="GO" id="GO:0003677">
    <property type="term" value="F:DNA binding"/>
    <property type="evidence" value="ECO:0007669"/>
    <property type="project" value="InterPro"/>
</dbReference>
<reference evidence="2" key="1">
    <citation type="journal article" date="2020" name="MBio">
        <title>Horizontal gene transfer to a defensive symbiont with a reduced genome amongst a multipartite beetle microbiome.</title>
        <authorList>
            <person name="Waterworth S.C."/>
            <person name="Florez L.V."/>
            <person name="Rees E.R."/>
            <person name="Hertweck C."/>
            <person name="Kaltenpoth M."/>
            <person name="Kwan J.C."/>
        </authorList>
    </citation>
    <scope>NUCLEOTIDE SEQUENCE [LARGE SCALE GENOMIC DNA]</scope>
</reference>
<comment type="caution">
    <text evidence="1">The sequence shown here is derived from an EMBL/GenBank/DDBJ whole genome shotgun (WGS) entry which is preliminary data.</text>
</comment>
<dbReference type="AlphaFoldDB" id="A0A7V8FM18"/>
<gene>
    <name evidence="1" type="ORF">GAK30_02969</name>
</gene>
<protein>
    <recommendedName>
        <fullName evidence="3">DNA-binding transcriptional regulator Cro</fullName>
    </recommendedName>
</protein>
<evidence type="ECO:0008006" key="3">
    <source>
        <dbReference type="Google" id="ProtNLM"/>
    </source>
</evidence>
<dbReference type="EMBL" id="WNDQ01000050">
    <property type="protein sequence ID" value="KAF1019653.1"/>
    <property type="molecule type" value="Genomic_DNA"/>
</dbReference>
<proteinExistence type="predicted"/>
<dbReference type="Proteomes" id="UP000461670">
    <property type="component" value="Unassembled WGS sequence"/>
</dbReference>